<dbReference type="RefSeq" id="WP_251583330.1">
    <property type="nucleotide sequence ID" value="NZ_JBHTKX010000001.1"/>
</dbReference>
<evidence type="ECO:0000256" key="2">
    <source>
        <dbReference type="SAM" id="SignalP"/>
    </source>
</evidence>
<dbReference type="PROSITE" id="PS51257">
    <property type="entry name" value="PROKAR_LIPOPROTEIN"/>
    <property type="match status" value="1"/>
</dbReference>
<evidence type="ECO:0000313" key="4">
    <source>
        <dbReference type="Proteomes" id="UP001597169"/>
    </source>
</evidence>
<evidence type="ECO:0008006" key="5">
    <source>
        <dbReference type="Google" id="ProtNLM"/>
    </source>
</evidence>
<evidence type="ECO:0000313" key="3">
    <source>
        <dbReference type="EMBL" id="MFD1128416.1"/>
    </source>
</evidence>
<feature type="signal peptide" evidence="2">
    <location>
        <begin position="1"/>
        <end position="25"/>
    </location>
</feature>
<organism evidence="3 4">
    <name type="scientific">Paenibacillus provencensis</name>
    <dbReference type="NCBI Taxonomy" id="441151"/>
    <lineage>
        <taxon>Bacteria</taxon>
        <taxon>Bacillati</taxon>
        <taxon>Bacillota</taxon>
        <taxon>Bacilli</taxon>
        <taxon>Bacillales</taxon>
        <taxon>Paenibacillaceae</taxon>
        <taxon>Paenibacillus</taxon>
    </lineage>
</organism>
<proteinExistence type="predicted"/>
<feature type="region of interest" description="Disordered" evidence="1">
    <location>
        <begin position="31"/>
        <end position="53"/>
    </location>
</feature>
<gene>
    <name evidence="3" type="ORF">ACFQ3J_09555</name>
</gene>
<keyword evidence="2" id="KW-0732">Signal</keyword>
<dbReference type="EMBL" id="JBHTKX010000001">
    <property type="protein sequence ID" value="MFD1128416.1"/>
    <property type="molecule type" value="Genomic_DNA"/>
</dbReference>
<name>A0ABW3PWQ3_9BACL</name>
<keyword evidence="4" id="KW-1185">Reference proteome</keyword>
<dbReference type="Proteomes" id="UP001597169">
    <property type="component" value="Unassembled WGS sequence"/>
</dbReference>
<sequence>MKFKKGIISIVAVLSFVVVSGCGQALDSTNVSNEEVSNGQSVENSSEKTNTTTDKIGSTTILYQKEFSEKDPDLSEFKEGISFDLTEHVKDFFTQDIADKLQNNMESIVEHNEDKYKENMYDDESIKFNMDWFNYKYEDGVKFEFKEVNEINYDEDAERIQLVVTFYRNNQDKEIEQGMMTYSLLKNKESGEWLIATMDGN</sequence>
<comment type="caution">
    <text evidence="3">The sequence shown here is derived from an EMBL/GenBank/DDBJ whole genome shotgun (WGS) entry which is preliminary data.</text>
</comment>
<evidence type="ECO:0000256" key="1">
    <source>
        <dbReference type="SAM" id="MobiDB-lite"/>
    </source>
</evidence>
<protein>
    <recommendedName>
        <fullName evidence="5">DUF5105 domain-containing protein</fullName>
    </recommendedName>
</protein>
<feature type="chain" id="PRO_5047265901" description="DUF5105 domain-containing protein" evidence="2">
    <location>
        <begin position="26"/>
        <end position="201"/>
    </location>
</feature>
<accession>A0ABW3PWQ3</accession>
<reference evidence="4" key="1">
    <citation type="journal article" date="2019" name="Int. J. Syst. Evol. Microbiol.">
        <title>The Global Catalogue of Microorganisms (GCM) 10K type strain sequencing project: providing services to taxonomists for standard genome sequencing and annotation.</title>
        <authorList>
            <consortium name="The Broad Institute Genomics Platform"/>
            <consortium name="The Broad Institute Genome Sequencing Center for Infectious Disease"/>
            <person name="Wu L."/>
            <person name="Ma J."/>
        </authorList>
    </citation>
    <scope>NUCLEOTIDE SEQUENCE [LARGE SCALE GENOMIC DNA]</scope>
    <source>
        <strain evidence="4">CCUG 53519</strain>
    </source>
</reference>